<reference evidence="1 2" key="1">
    <citation type="submission" date="2017-06" db="EMBL/GenBank/DDBJ databases">
        <title>Comparative genomic analysis of Ambrosia Fusariam Clade fungi.</title>
        <authorList>
            <person name="Stajich J.E."/>
            <person name="Carrillo J."/>
            <person name="Kijimoto T."/>
            <person name="Eskalen A."/>
            <person name="O'Donnell K."/>
            <person name="Kasson M."/>
        </authorList>
    </citation>
    <scope>NUCLEOTIDE SEQUENCE [LARGE SCALE GENOMIC DNA]</scope>
    <source>
        <strain evidence="1 2">UCR1854</strain>
    </source>
</reference>
<sequence>MPSLPVVHITGPNGEQVPVCPFPFPAAADELVSLEEWLKHFPSPAPKPTKADDGFDVDKATFDEIWASIRFVEDSQIEQSLLQEVAVRLQWYQFTQNIIA</sequence>
<dbReference type="AlphaFoldDB" id="A0A430MA98"/>
<proteinExistence type="predicted"/>
<evidence type="ECO:0000313" key="2">
    <source>
        <dbReference type="Proteomes" id="UP000287124"/>
    </source>
</evidence>
<gene>
    <name evidence="1" type="ORF">BHE90_000584</name>
</gene>
<name>A0A430MA98_9HYPO</name>
<protein>
    <submittedName>
        <fullName evidence="1">Uncharacterized protein</fullName>
    </submittedName>
</protein>
<accession>A0A430MA98</accession>
<evidence type="ECO:0000313" key="1">
    <source>
        <dbReference type="EMBL" id="RTE84848.1"/>
    </source>
</evidence>
<comment type="caution">
    <text evidence="1">The sequence shown here is derived from an EMBL/GenBank/DDBJ whole genome shotgun (WGS) entry which is preliminary data.</text>
</comment>
<organism evidence="1 2">
    <name type="scientific">Fusarium euwallaceae</name>
    <dbReference type="NCBI Taxonomy" id="1147111"/>
    <lineage>
        <taxon>Eukaryota</taxon>
        <taxon>Fungi</taxon>
        <taxon>Dikarya</taxon>
        <taxon>Ascomycota</taxon>
        <taxon>Pezizomycotina</taxon>
        <taxon>Sordariomycetes</taxon>
        <taxon>Hypocreomycetidae</taxon>
        <taxon>Hypocreales</taxon>
        <taxon>Nectriaceae</taxon>
        <taxon>Fusarium</taxon>
        <taxon>Fusarium solani species complex</taxon>
    </lineage>
</organism>
<dbReference type="Proteomes" id="UP000287124">
    <property type="component" value="Unassembled WGS sequence"/>
</dbReference>
<keyword evidence="2" id="KW-1185">Reference proteome</keyword>
<dbReference type="EMBL" id="MIKF01000004">
    <property type="protein sequence ID" value="RTE84848.1"/>
    <property type="molecule type" value="Genomic_DNA"/>
</dbReference>